<evidence type="ECO:0000256" key="2">
    <source>
        <dbReference type="ARBA" id="ARBA00006454"/>
    </source>
</evidence>
<reference evidence="11 12" key="1">
    <citation type="submission" date="2024-02" db="EMBL/GenBank/DDBJ databases">
        <authorList>
            <person name="Vignale AGUSTIN F."/>
            <person name="Sosa J E."/>
            <person name="Modenutti C."/>
        </authorList>
    </citation>
    <scope>NUCLEOTIDE SEQUENCE [LARGE SCALE GENOMIC DNA]</scope>
</reference>
<feature type="region of interest" description="Disordered" evidence="9">
    <location>
        <begin position="156"/>
        <end position="192"/>
    </location>
</feature>
<evidence type="ECO:0000256" key="4">
    <source>
        <dbReference type="ARBA" id="ARBA00023125"/>
    </source>
</evidence>
<feature type="compositionally biased region" description="Basic and acidic residues" evidence="9">
    <location>
        <begin position="494"/>
        <end position="510"/>
    </location>
</feature>
<feature type="domain" description="Homeobox" evidence="10">
    <location>
        <begin position="403"/>
        <end position="466"/>
    </location>
</feature>
<evidence type="ECO:0000256" key="1">
    <source>
        <dbReference type="ARBA" id="ARBA00004123"/>
    </source>
</evidence>
<gene>
    <name evidence="11" type="ORF">ILEXP_LOCUS998</name>
</gene>
<dbReference type="InterPro" id="IPR001356">
    <property type="entry name" value="HD"/>
</dbReference>
<dbReference type="FunFam" id="1.10.10.60:FF:000083">
    <property type="entry name" value="BEL1-like homeodomain protein 4"/>
    <property type="match status" value="1"/>
</dbReference>
<evidence type="ECO:0000256" key="3">
    <source>
        <dbReference type="ARBA" id="ARBA00023015"/>
    </source>
</evidence>
<sequence>MATYFPSSNNQRDVAPMLYMSQPLSSSHTEPSVLPGNMMMYMNYSSSAASYSDTLVGNSQQIDVMAMGVSDSNSSQQGIMANLGGSRTGEHDFSTWRDGRSEMLLMHPMDGAMDTLQSRQNSQGLSLSLSTHIPSGIQMSSMQYRSNNPGFSSFLSPNPSGEGCGRNVSFRHENSQNTQSSNTGNIPHAFLASSPDSMKADISSFGMPTTRTIPNFKYLKAAQQLLDEVVNVRKALKRHDSKKELVKDSKEVDGGSKDDSSVPPANGESSNPRESLSDSPSELSAAEKQDLQNKMTELLSMLDEVDRRYKQYYHQMQTIVSSFDAIAGFGAAKPYTALALQTISRHFRCLRDAIDGQIRVTRRSLREQDGSTSSKEVGISRLRYVDQQIRQQRALQQFGMMQQHAWRPQRGLPESSVSILRAWLFEHFLHPYPKDSDKIILARQTGLTRSQVSNWFINARVRLWKPMVEEMYKEEIGDAEMDSNFSSETTPKATKGDDAKASEDGGDDLHQSASSAATTGQFFESKSDHVHDVEMSGPSTDCDGETETEYGVGKPGGGDQRPTMDDYNLFPNTMVVPAAYHISEFGRFGNGNGNGNHVSLTLGLQQCEDGSLHMSMEDHSSFGTMRGGEVYEAAASSVEPQTAEFDCLEPGNRQHSFGPSHLLHDFVA</sequence>
<feature type="region of interest" description="Disordered" evidence="9">
    <location>
        <begin position="237"/>
        <end position="289"/>
    </location>
</feature>
<evidence type="ECO:0000256" key="6">
    <source>
        <dbReference type="ARBA" id="ARBA00023163"/>
    </source>
</evidence>
<dbReference type="PROSITE" id="PS50071">
    <property type="entry name" value="HOMEOBOX_2"/>
    <property type="match status" value="1"/>
</dbReference>
<dbReference type="Proteomes" id="UP001642360">
    <property type="component" value="Unassembled WGS sequence"/>
</dbReference>
<dbReference type="GO" id="GO:0003677">
    <property type="term" value="F:DNA binding"/>
    <property type="evidence" value="ECO:0007669"/>
    <property type="project" value="UniProtKB-UniRule"/>
</dbReference>
<dbReference type="InterPro" id="IPR006563">
    <property type="entry name" value="POX_dom"/>
</dbReference>
<accession>A0ABC8QW37</accession>
<feature type="compositionally biased region" description="Polar residues" evidence="9">
    <location>
        <begin position="483"/>
        <end position="492"/>
    </location>
</feature>
<feature type="compositionally biased region" description="Basic and acidic residues" evidence="9">
    <location>
        <begin position="241"/>
        <end position="260"/>
    </location>
</feature>
<dbReference type="InterPro" id="IPR008422">
    <property type="entry name" value="KN_HD"/>
</dbReference>
<keyword evidence="3" id="KW-0805">Transcription regulation</keyword>
<dbReference type="SMART" id="SM00389">
    <property type="entry name" value="HOX"/>
    <property type="match status" value="1"/>
</dbReference>
<feature type="compositionally biased region" description="Polar residues" evidence="9">
    <location>
        <begin position="511"/>
        <end position="524"/>
    </location>
</feature>
<comment type="subcellular location">
    <subcellularLocation>
        <location evidence="1 8">Nucleus</location>
    </subcellularLocation>
</comment>
<dbReference type="Pfam" id="PF05920">
    <property type="entry name" value="Homeobox_KN"/>
    <property type="match status" value="1"/>
</dbReference>
<dbReference type="Gene3D" id="1.10.10.60">
    <property type="entry name" value="Homeodomain-like"/>
    <property type="match status" value="1"/>
</dbReference>
<dbReference type="Pfam" id="PF07526">
    <property type="entry name" value="POX"/>
    <property type="match status" value="1"/>
</dbReference>
<evidence type="ECO:0000256" key="7">
    <source>
        <dbReference type="ARBA" id="ARBA00023242"/>
    </source>
</evidence>
<keyword evidence="6" id="KW-0804">Transcription</keyword>
<keyword evidence="12" id="KW-1185">Reference proteome</keyword>
<keyword evidence="5 8" id="KW-0371">Homeobox</keyword>
<comment type="similarity">
    <text evidence="2">Belongs to the TALE/BELL homeobox family.</text>
</comment>
<dbReference type="InterPro" id="IPR009057">
    <property type="entry name" value="Homeodomain-like_sf"/>
</dbReference>
<keyword evidence="7 8" id="KW-0539">Nucleus</keyword>
<proteinExistence type="inferred from homology"/>
<dbReference type="GO" id="GO:0005634">
    <property type="term" value="C:nucleus"/>
    <property type="evidence" value="ECO:0007669"/>
    <property type="project" value="UniProtKB-SubCell"/>
</dbReference>
<dbReference type="SUPFAM" id="SSF46689">
    <property type="entry name" value="Homeodomain-like"/>
    <property type="match status" value="1"/>
</dbReference>
<evidence type="ECO:0000259" key="10">
    <source>
        <dbReference type="PROSITE" id="PS50071"/>
    </source>
</evidence>
<keyword evidence="4 8" id="KW-0238">DNA-binding</keyword>
<organism evidence="11 12">
    <name type="scientific">Ilex paraguariensis</name>
    <name type="common">yerba mate</name>
    <dbReference type="NCBI Taxonomy" id="185542"/>
    <lineage>
        <taxon>Eukaryota</taxon>
        <taxon>Viridiplantae</taxon>
        <taxon>Streptophyta</taxon>
        <taxon>Embryophyta</taxon>
        <taxon>Tracheophyta</taxon>
        <taxon>Spermatophyta</taxon>
        <taxon>Magnoliopsida</taxon>
        <taxon>eudicotyledons</taxon>
        <taxon>Gunneridae</taxon>
        <taxon>Pentapetalae</taxon>
        <taxon>asterids</taxon>
        <taxon>campanulids</taxon>
        <taxon>Aquifoliales</taxon>
        <taxon>Aquifoliaceae</taxon>
        <taxon>Ilex</taxon>
    </lineage>
</organism>
<dbReference type="PANTHER" id="PTHR11850">
    <property type="entry name" value="HOMEOBOX PROTEIN TRANSCRIPTION FACTORS"/>
    <property type="match status" value="1"/>
</dbReference>
<evidence type="ECO:0000313" key="12">
    <source>
        <dbReference type="Proteomes" id="UP001642360"/>
    </source>
</evidence>
<dbReference type="SMART" id="SM00574">
    <property type="entry name" value="POX"/>
    <property type="match status" value="1"/>
</dbReference>
<feature type="DNA-binding region" description="Homeobox" evidence="8">
    <location>
        <begin position="405"/>
        <end position="467"/>
    </location>
</feature>
<evidence type="ECO:0000256" key="9">
    <source>
        <dbReference type="SAM" id="MobiDB-lite"/>
    </source>
</evidence>
<dbReference type="AlphaFoldDB" id="A0ABC8QW37"/>
<evidence type="ECO:0000256" key="5">
    <source>
        <dbReference type="ARBA" id="ARBA00023155"/>
    </source>
</evidence>
<dbReference type="CDD" id="cd00086">
    <property type="entry name" value="homeodomain"/>
    <property type="match status" value="1"/>
</dbReference>
<dbReference type="EMBL" id="CAUOFW020000314">
    <property type="protein sequence ID" value="CAK9134067.1"/>
    <property type="molecule type" value="Genomic_DNA"/>
</dbReference>
<feature type="compositionally biased region" description="Polar residues" evidence="9">
    <location>
        <begin position="267"/>
        <end position="282"/>
    </location>
</feature>
<feature type="compositionally biased region" description="Basic and acidic residues" evidence="9">
    <location>
        <begin position="525"/>
        <end position="534"/>
    </location>
</feature>
<evidence type="ECO:0000313" key="11">
    <source>
        <dbReference type="EMBL" id="CAK9134067.1"/>
    </source>
</evidence>
<dbReference type="InterPro" id="IPR050224">
    <property type="entry name" value="TALE_homeobox"/>
</dbReference>
<name>A0ABC8QW37_9AQUA</name>
<evidence type="ECO:0000256" key="8">
    <source>
        <dbReference type="PROSITE-ProRule" id="PRU00108"/>
    </source>
</evidence>
<protein>
    <recommendedName>
        <fullName evidence="10">Homeobox domain-containing protein</fullName>
    </recommendedName>
</protein>
<comment type="caution">
    <text evidence="11">The sequence shown here is derived from an EMBL/GenBank/DDBJ whole genome shotgun (WGS) entry which is preliminary data.</text>
</comment>
<feature type="region of interest" description="Disordered" evidence="9">
    <location>
        <begin position="479"/>
        <end position="561"/>
    </location>
</feature>